<protein>
    <submittedName>
        <fullName evidence="2">Uncharacterized protein</fullName>
    </submittedName>
</protein>
<dbReference type="GeneID" id="63678549"/>
<proteinExistence type="predicted"/>
<feature type="transmembrane region" description="Helical" evidence="1">
    <location>
        <begin position="21"/>
        <end position="38"/>
    </location>
</feature>
<keyword evidence="1" id="KW-1133">Transmembrane helix</keyword>
<gene>
    <name evidence="2" type="ORF">SPBR_05351</name>
</gene>
<reference evidence="2 3" key="1">
    <citation type="journal article" date="2014" name="BMC Genomics">
        <title>Comparative genomics of the major fungal agents of human and animal Sporotrichosis: Sporothrix schenckii and Sporothrix brasiliensis.</title>
        <authorList>
            <person name="Teixeira M.M."/>
            <person name="de Almeida L.G."/>
            <person name="Kubitschek-Barreira P."/>
            <person name="Alves F.L."/>
            <person name="Kioshima E.S."/>
            <person name="Abadio A.K."/>
            <person name="Fernandes L."/>
            <person name="Derengowski L.S."/>
            <person name="Ferreira K.S."/>
            <person name="Souza R.C."/>
            <person name="Ruiz J.C."/>
            <person name="de Andrade N.C."/>
            <person name="Paes H.C."/>
            <person name="Nicola A.M."/>
            <person name="Albuquerque P."/>
            <person name="Gerber A.L."/>
            <person name="Martins V.P."/>
            <person name="Peconick L.D."/>
            <person name="Neto A.V."/>
            <person name="Chaucanez C.B."/>
            <person name="Silva P.A."/>
            <person name="Cunha O.L."/>
            <person name="de Oliveira F.F."/>
            <person name="dos Santos T.C."/>
            <person name="Barros A.L."/>
            <person name="Soares M.A."/>
            <person name="de Oliveira L.M."/>
            <person name="Marini M.M."/>
            <person name="Villalobos-Duno H."/>
            <person name="Cunha M.M."/>
            <person name="de Hoog S."/>
            <person name="da Silveira J.F."/>
            <person name="Henrissat B."/>
            <person name="Nino-Vega G.A."/>
            <person name="Cisalpino P.S."/>
            <person name="Mora-Montes H.M."/>
            <person name="Almeida S.R."/>
            <person name="Stajich J.E."/>
            <person name="Lopes-Bezerra L.M."/>
            <person name="Vasconcelos A.T."/>
            <person name="Felipe M.S."/>
        </authorList>
    </citation>
    <scope>NUCLEOTIDE SEQUENCE [LARGE SCALE GENOMIC DNA]</scope>
    <source>
        <strain evidence="2 3">5110</strain>
    </source>
</reference>
<dbReference type="VEuPathDB" id="FungiDB:SPBR_05351"/>
<organism evidence="2 3">
    <name type="scientific">Sporothrix brasiliensis 5110</name>
    <dbReference type="NCBI Taxonomy" id="1398154"/>
    <lineage>
        <taxon>Eukaryota</taxon>
        <taxon>Fungi</taxon>
        <taxon>Dikarya</taxon>
        <taxon>Ascomycota</taxon>
        <taxon>Pezizomycotina</taxon>
        <taxon>Sordariomycetes</taxon>
        <taxon>Sordariomycetidae</taxon>
        <taxon>Ophiostomatales</taxon>
        <taxon>Ophiostomataceae</taxon>
        <taxon>Sporothrix</taxon>
    </lineage>
</organism>
<name>A0A0C2IJE2_9PEZI</name>
<sequence length="187" mass="20774">MLLHAPANPNPSFIFHFRFPVYAHGIRLMLISIISLFFPDVVPWYDLKPATERRAKRGATGIYAVTTVPDIEAASTTHRTMSPTTPTTANYASPDGIRDFLAGTTLVAFQLCGLEVAITVFLLVLSFEAAVRTALLWRHGGIQLLKRRLWLDWMNGFLICTMAMVRTSVMAQPTAICDYDKSCHDGA</sequence>
<dbReference type="EMBL" id="AWTV01000010">
    <property type="protein sequence ID" value="KIH87075.1"/>
    <property type="molecule type" value="Genomic_DNA"/>
</dbReference>
<accession>A0A0C2IJE2</accession>
<keyword evidence="3" id="KW-1185">Reference proteome</keyword>
<evidence type="ECO:0000256" key="1">
    <source>
        <dbReference type="SAM" id="Phobius"/>
    </source>
</evidence>
<dbReference type="OrthoDB" id="10336143at2759"/>
<comment type="caution">
    <text evidence="2">The sequence shown here is derived from an EMBL/GenBank/DDBJ whole genome shotgun (WGS) entry which is preliminary data.</text>
</comment>
<feature type="transmembrane region" description="Helical" evidence="1">
    <location>
        <begin position="149"/>
        <end position="169"/>
    </location>
</feature>
<dbReference type="Proteomes" id="UP000031575">
    <property type="component" value="Unassembled WGS sequence"/>
</dbReference>
<keyword evidence="1" id="KW-0472">Membrane</keyword>
<feature type="transmembrane region" description="Helical" evidence="1">
    <location>
        <begin position="116"/>
        <end position="137"/>
    </location>
</feature>
<dbReference type="HOGENOM" id="CLU_1448603_0_0_1"/>
<keyword evidence="1" id="KW-0812">Transmembrane</keyword>
<dbReference type="AlphaFoldDB" id="A0A0C2IJE2"/>
<evidence type="ECO:0000313" key="2">
    <source>
        <dbReference type="EMBL" id="KIH87075.1"/>
    </source>
</evidence>
<evidence type="ECO:0000313" key="3">
    <source>
        <dbReference type="Proteomes" id="UP000031575"/>
    </source>
</evidence>
<dbReference type="RefSeq" id="XP_040615085.1">
    <property type="nucleotide sequence ID" value="XM_040763628.1"/>
</dbReference>